<proteinExistence type="predicted"/>
<feature type="compositionally biased region" description="Basic and acidic residues" evidence="1">
    <location>
        <begin position="149"/>
        <end position="161"/>
    </location>
</feature>
<dbReference type="FunCoup" id="Q4U9S3">
    <property type="interactions" value="2"/>
</dbReference>
<sequence>MTHINVKLLFVVIYGLNLTIIKCVKNTSENIGNFMTPMIMGGLSALTYNGQGYQGQMPHIAVKIMPSKKLRLTPTEMNTLLFAIKREIHNKVNKLEEELYEHRHDNEKHLSTWALNQAPVYMPFHESVKKKTHNYQKTLNLEVKKLKSKFEQEKSENKETNTQKQQAHHNKSENK</sequence>
<dbReference type="VEuPathDB" id="PiroplasmaDB:TA08185"/>
<feature type="signal peptide" evidence="2">
    <location>
        <begin position="1"/>
        <end position="23"/>
    </location>
</feature>
<evidence type="ECO:0000256" key="2">
    <source>
        <dbReference type="SAM" id="SignalP"/>
    </source>
</evidence>
<dbReference type="RefSeq" id="XP_953055.1">
    <property type="nucleotide sequence ID" value="XM_947962.1"/>
</dbReference>
<dbReference type="OMA" id="HIAVKIM"/>
<dbReference type="OrthoDB" id="366009at2759"/>
<dbReference type="Proteomes" id="UP000001950">
    <property type="component" value="Chromosome 4"/>
</dbReference>
<gene>
    <name evidence="3" type="ORF">TA08185</name>
</gene>
<dbReference type="InParanoid" id="Q4U9S3"/>
<evidence type="ECO:0000256" key="1">
    <source>
        <dbReference type="SAM" id="MobiDB-lite"/>
    </source>
</evidence>
<keyword evidence="4" id="KW-1185">Reference proteome</keyword>
<evidence type="ECO:0000313" key="3">
    <source>
        <dbReference type="EMBL" id="CAI76430.1"/>
    </source>
</evidence>
<name>Q4U9S3_THEAN</name>
<accession>Q4U9S3</accession>
<protein>
    <submittedName>
        <fullName evidence="3">Uncharacterized protein</fullName>
    </submittedName>
</protein>
<dbReference type="eggNOG" id="ENOG502SZ6M">
    <property type="taxonomic scope" value="Eukaryota"/>
</dbReference>
<dbReference type="GeneID" id="3863011"/>
<keyword evidence="2" id="KW-0732">Signal</keyword>
<reference evidence="3 4" key="1">
    <citation type="journal article" date="2005" name="Science">
        <title>Genome of the host-cell transforming parasite Theileria annulata compared with T. parva.</title>
        <authorList>
            <person name="Pain A."/>
            <person name="Renauld H."/>
            <person name="Berriman M."/>
            <person name="Murphy L."/>
            <person name="Yeats C.A."/>
            <person name="Weir W."/>
            <person name="Kerhornou A."/>
            <person name="Aslett M."/>
            <person name="Bishop R."/>
            <person name="Bouchier C."/>
            <person name="Cochet M."/>
            <person name="Coulson R.M.R."/>
            <person name="Cronin A."/>
            <person name="de Villiers E.P."/>
            <person name="Fraser A."/>
            <person name="Fosker N."/>
            <person name="Gardner M."/>
            <person name="Goble A."/>
            <person name="Griffiths-Jones S."/>
            <person name="Harris D.E."/>
            <person name="Katzer F."/>
            <person name="Larke N."/>
            <person name="Lord A."/>
            <person name="Maser P."/>
            <person name="McKellar S."/>
            <person name="Mooney P."/>
            <person name="Morton F."/>
            <person name="Nene V."/>
            <person name="O'Neil S."/>
            <person name="Price C."/>
            <person name="Quail M.A."/>
            <person name="Rabbinowitsch E."/>
            <person name="Rawlings N.D."/>
            <person name="Rutter S."/>
            <person name="Saunders D."/>
            <person name="Seeger K."/>
            <person name="Shah T."/>
            <person name="Squares R."/>
            <person name="Squares S."/>
            <person name="Tivey A."/>
            <person name="Walker A.R."/>
            <person name="Woodward J."/>
            <person name="Dobbelaere D.A.E."/>
            <person name="Langsley G."/>
            <person name="Rajandream M.A."/>
            <person name="McKeever D."/>
            <person name="Shiels B."/>
            <person name="Tait A."/>
            <person name="Barrell B.G."/>
            <person name="Hall N."/>
        </authorList>
    </citation>
    <scope>NUCLEOTIDE SEQUENCE [LARGE SCALE GENOMIC DNA]</scope>
    <source>
        <strain evidence="4">Ankara</strain>
    </source>
</reference>
<feature type="chain" id="PRO_5004244925" evidence="2">
    <location>
        <begin position="24"/>
        <end position="175"/>
    </location>
</feature>
<organism evidence="3 4">
    <name type="scientific">Theileria annulata</name>
    <dbReference type="NCBI Taxonomy" id="5874"/>
    <lineage>
        <taxon>Eukaryota</taxon>
        <taxon>Sar</taxon>
        <taxon>Alveolata</taxon>
        <taxon>Apicomplexa</taxon>
        <taxon>Aconoidasida</taxon>
        <taxon>Piroplasmida</taxon>
        <taxon>Theileriidae</taxon>
        <taxon>Theileria</taxon>
    </lineage>
</organism>
<dbReference type="KEGG" id="tan:TA08185"/>
<dbReference type="AlphaFoldDB" id="Q4U9S3"/>
<dbReference type="EMBL" id="CR940353">
    <property type="protein sequence ID" value="CAI76430.1"/>
    <property type="molecule type" value="Genomic_DNA"/>
</dbReference>
<feature type="region of interest" description="Disordered" evidence="1">
    <location>
        <begin position="149"/>
        <end position="175"/>
    </location>
</feature>
<evidence type="ECO:0000313" key="4">
    <source>
        <dbReference type="Proteomes" id="UP000001950"/>
    </source>
</evidence>